<dbReference type="Proteomes" id="UP000494269">
    <property type="component" value="Unassembled WGS sequence"/>
</dbReference>
<gene>
    <name evidence="6" type="primary">cynR_3</name>
    <name evidence="6" type="ORF">LMG3441_00685</name>
</gene>
<dbReference type="InterPro" id="IPR050950">
    <property type="entry name" value="HTH-type_LysR_regulators"/>
</dbReference>
<evidence type="ECO:0000256" key="4">
    <source>
        <dbReference type="ARBA" id="ARBA00023163"/>
    </source>
</evidence>
<dbReference type="CDD" id="cd08440">
    <property type="entry name" value="PBP2_LTTR_like_4"/>
    <property type="match status" value="1"/>
</dbReference>
<keyword evidence="3" id="KW-0238">DNA-binding</keyword>
<dbReference type="EMBL" id="CADIJQ010000001">
    <property type="protein sequence ID" value="CAB3663475.1"/>
    <property type="molecule type" value="Genomic_DNA"/>
</dbReference>
<dbReference type="PANTHER" id="PTHR30419:SF8">
    <property type="entry name" value="NITROGEN ASSIMILATION TRANSCRIPTIONAL ACTIVATOR-RELATED"/>
    <property type="match status" value="1"/>
</dbReference>
<evidence type="ECO:0000313" key="6">
    <source>
        <dbReference type="EMBL" id="CAB3663475.1"/>
    </source>
</evidence>
<dbReference type="SUPFAM" id="SSF53850">
    <property type="entry name" value="Periplasmic binding protein-like II"/>
    <property type="match status" value="1"/>
</dbReference>
<dbReference type="Gene3D" id="1.10.10.10">
    <property type="entry name" value="Winged helix-like DNA-binding domain superfamily/Winged helix DNA-binding domain"/>
    <property type="match status" value="1"/>
</dbReference>
<evidence type="ECO:0000256" key="3">
    <source>
        <dbReference type="ARBA" id="ARBA00023125"/>
    </source>
</evidence>
<dbReference type="Gene3D" id="3.40.190.290">
    <property type="match status" value="1"/>
</dbReference>
<feature type="domain" description="HTH lysR-type" evidence="5">
    <location>
        <begin position="13"/>
        <end position="70"/>
    </location>
</feature>
<protein>
    <submittedName>
        <fullName evidence="6">HTH-type transcriptional regulator CynR</fullName>
    </submittedName>
</protein>
<reference evidence="6 7" key="1">
    <citation type="submission" date="2020-04" db="EMBL/GenBank/DDBJ databases">
        <authorList>
            <person name="De Canck E."/>
        </authorList>
    </citation>
    <scope>NUCLEOTIDE SEQUENCE [LARGE SCALE GENOMIC DNA]</scope>
    <source>
        <strain evidence="6 7">LMG 3441</strain>
    </source>
</reference>
<evidence type="ECO:0000313" key="7">
    <source>
        <dbReference type="Proteomes" id="UP000494269"/>
    </source>
</evidence>
<evidence type="ECO:0000256" key="1">
    <source>
        <dbReference type="ARBA" id="ARBA00009437"/>
    </source>
</evidence>
<dbReference type="SUPFAM" id="SSF46785">
    <property type="entry name" value="Winged helix' DNA-binding domain"/>
    <property type="match status" value="1"/>
</dbReference>
<sequence length="305" mass="32770">MPYQANISLRETPSIRQLRAFMAVYQTGSLSAAGEALGLTQPAVSLLLKDLEEKLGVRLFDRTTRSLRRTAAAVEAIAYAQRALAELAALGDCMQDLAQARRGRVRIAATSTIAQTLLPSAIRQFLNSHPQVIVSINDCAPAEFTDRVLSEHVDFGIGSLEGSVPGLEQQVILDDTLCAVATGLFFPTHRPMSWKQLSGMPLIVVQPGYGVRSAIDRAVVAADVQLNIAYEVSLLTTALAMAANGLGVAVVPYSIVHSTHYADLVARRLIRPVVPRVLAVVRKESRLMSPSAQAFADMLARSALG</sequence>
<dbReference type="InterPro" id="IPR005119">
    <property type="entry name" value="LysR_subst-bd"/>
</dbReference>
<proteinExistence type="inferred from homology"/>
<keyword evidence="4" id="KW-0804">Transcription</keyword>
<evidence type="ECO:0000259" key="5">
    <source>
        <dbReference type="PROSITE" id="PS50931"/>
    </source>
</evidence>
<dbReference type="GO" id="GO:0005829">
    <property type="term" value="C:cytosol"/>
    <property type="evidence" value="ECO:0007669"/>
    <property type="project" value="TreeGrafter"/>
</dbReference>
<dbReference type="PROSITE" id="PS50931">
    <property type="entry name" value="HTH_LYSR"/>
    <property type="match status" value="1"/>
</dbReference>
<dbReference type="PRINTS" id="PR00039">
    <property type="entry name" value="HTHLYSR"/>
</dbReference>
<dbReference type="InterPro" id="IPR036388">
    <property type="entry name" value="WH-like_DNA-bd_sf"/>
</dbReference>
<dbReference type="InterPro" id="IPR036390">
    <property type="entry name" value="WH_DNA-bd_sf"/>
</dbReference>
<comment type="similarity">
    <text evidence="1">Belongs to the LysR transcriptional regulatory family.</text>
</comment>
<accession>A0A6S6ZV77</accession>
<organism evidence="6 7">
    <name type="scientific">Achromobacter kerstersii</name>
    <dbReference type="NCBI Taxonomy" id="1353890"/>
    <lineage>
        <taxon>Bacteria</taxon>
        <taxon>Pseudomonadati</taxon>
        <taxon>Pseudomonadota</taxon>
        <taxon>Betaproteobacteria</taxon>
        <taxon>Burkholderiales</taxon>
        <taxon>Alcaligenaceae</taxon>
        <taxon>Achromobacter</taxon>
    </lineage>
</organism>
<dbReference type="Pfam" id="PF00126">
    <property type="entry name" value="HTH_1"/>
    <property type="match status" value="1"/>
</dbReference>
<evidence type="ECO:0000256" key="2">
    <source>
        <dbReference type="ARBA" id="ARBA00023015"/>
    </source>
</evidence>
<dbReference type="AlphaFoldDB" id="A0A6S6ZV77"/>
<name>A0A6S6ZV77_9BURK</name>
<keyword evidence="7" id="KW-1185">Reference proteome</keyword>
<dbReference type="GO" id="GO:0003700">
    <property type="term" value="F:DNA-binding transcription factor activity"/>
    <property type="evidence" value="ECO:0007669"/>
    <property type="project" value="InterPro"/>
</dbReference>
<dbReference type="RefSeq" id="WP_254600425.1">
    <property type="nucleotide sequence ID" value="NZ_CADIJQ010000001.1"/>
</dbReference>
<dbReference type="InterPro" id="IPR000847">
    <property type="entry name" value="LysR_HTH_N"/>
</dbReference>
<dbReference type="Pfam" id="PF03466">
    <property type="entry name" value="LysR_substrate"/>
    <property type="match status" value="1"/>
</dbReference>
<dbReference type="PANTHER" id="PTHR30419">
    <property type="entry name" value="HTH-TYPE TRANSCRIPTIONAL REGULATOR YBHD"/>
    <property type="match status" value="1"/>
</dbReference>
<dbReference type="FunFam" id="1.10.10.10:FF:000001">
    <property type="entry name" value="LysR family transcriptional regulator"/>
    <property type="match status" value="1"/>
</dbReference>
<keyword evidence="2" id="KW-0805">Transcription regulation</keyword>
<dbReference type="GO" id="GO:0003677">
    <property type="term" value="F:DNA binding"/>
    <property type="evidence" value="ECO:0007669"/>
    <property type="project" value="UniProtKB-KW"/>
</dbReference>